<name>A0A7I9UWC6_9ACTN</name>
<keyword evidence="2" id="KW-0812">Transmembrane</keyword>
<evidence type="ECO:0000256" key="1">
    <source>
        <dbReference type="SAM" id="MobiDB-lite"/>
    </source>
</evidence>
<accession>A0A7I9UWC6</accession>
<protein>
    <recommendedName>
        <fullName evidence="5">DUF3017 domain-containing protein</fullName>
    </recommendedName>
</protein>
<gene>
    <name evidence="3" type="ORF">nbrc107697_13280</name>
</gene>
<comment type="caution">
    <text evidence="3">The sequence shown here is derived from an EMBL/GenBank/DDBJ whole genome shotgun (WGS) entry which is preliminary data.</text>
</comment>
<dbReference type="EMBL" id="BJOU01000001">
    <property type="protein sequence ID" value="GED97289.1"/>
    <property type="molecule type" value="Genomic_DNA"/>
</dbReference>
<dbReference type="AlphaFoldDB" id="A0A7I9UWC6"/>
<organism evidence="3 4">
    <name type="scientific">Gordonia crocea</name>
    <dbReference type="NCBI Taxonomy" id="589162"/>
    <lineage>
        <taxon>Bacteria</taxon>
        <taxon>Bacillati</taxon>
        <taxon>Actinomycetota</taxon>
        <taxon>Actinomycetes</taxon>
        <taxon>Mycobacteriales</taxon>
        <taxon>Gordoniaceae</taxon>
        <taxon>Gordonia</taxon>
    </lineage>
</organism>
<dbReference type="Pfam" id="PF11222">
    <property type="entry name" value="DUF3017"/>
    <property type="match status" value="1"/>
</dbReference>
<evidence type="ECO:0008006" key="5">
    <source>
        <dbReference type="Google" id="ProtNLM"/>
    </source>
</evidence>
<keyword evidence="2" id="KW-1133">Transmembrane helix</keyword>
<evidence type="ECO:0000313" key="4">
    <source>
        <dbReference type="Proteomes" id="UP000444980"/>
    </source>
</evidence>
<feature type="transmembrane region" description="Helical" evidence="2">
    <location>
        <begin position="58"/>
        <end position="81"/>
    </location>
</feature>
<feature type="transmembrane region" description="Helical" evidence="2">
    <location>
        <begin position="87"/>
        <end position="107"/>
    </location>
</feature>
<dbReference type="Proteomes" id="UP000444980">
    <property type="component" value="Unassembled WGS sequence"/>
</dbReference>
<keyword evidence="2" id="KW-0472">Membrane</keyword>
<evidence type="ECO:0000256" key="2">
    <source>
        <dbReference type="SAM" id="Phobius"/>
    </source>
</evidence>
<dbReference type="InterPro" id="IPR021385">
    <property type="entry name" value="DUF3017"/>
</dbReference>
<reference evidence="4" key="1">
    <citation type="submission" date="2019-06" db="EMBL/GenBank/DDBJ databases">
        <title>Gordonia isolated from sludge of a wastewater treatment plant.</title>
        <authorList>
            <person name="Tamura T."/>
            <person name="Aoyama K."/>
            <person name="Kang Y."/>
            <person name="Saito S."/>
            <person name="Akiyama N."/>
            <person name="Yazawa K."/>
            <person name="Gonoi T."/>
            <person name="Mikami Y."/>
        </authorList>
    </citation>
    <scope>NUCLEOTIDE SEQUENCE [LARGE SCALE GENOMIC DNA]</scope>
    <source>
        <strain evidence="4">NBRC 107697</strain>
    </source>
</reference>
<feature type="region of interest" description="Disordered" evidence="1">
    <location>
        <begin position="1"/>
        <end position="21"/>
    </location>
</feature>
<evidence type="ECO:0000313" key="3">
    <source>
        <dbReference type="EMBL" id="GED97289.1"/>
    </source>
</evidence>
<dbReference type="RefSeq" id="WP_308470335.1">
    <property type="nucleotide sequence ID" value="NZ_BJOU01000001.1"/>
</dbReference>
<sequence length="145" mass="15952">MTGPDGEAEHDVTQHNVTQRNVTRRVDPATSVLVPEVADLPTNLERAQTLRRARVRRWYVMQIPFFLVLGGMTVAGILVFVDRWRRGAFLFGGSLAFGAVLRALLPASRAGLLQVRGRAFDVAALTTLATVVLWMAITIDPLGTR</sequence>
<keyword evidence="4" id="KW-1185">Reference proteome</keyword>
<proteinExistence type="predicted"/>
<feature type="transmembrane region" description="Helical" evidence="2">
    <location>
        <begin position="119"/>
        <end position="139"/>
    </location>
</feature>